<evidence type="ECO:0000313" key="2">
    <source>
        <dbReference type="Proteomes" id="UP000250235"/>
    </source>
</evidence>
<name>A0A2Z7A058_9LAMI</name>
<accession>A0A2Z7A058</accession>
<proteinExistence type="predicted"/>
<dbReference type="AlphaFoldDB" id="A0A2Z7A058"/>
<protein>
    <submittedName>
        <fullName evidence="1">Uncharacterized protein</fullName>
    </submittedName>
</protein>
<gene>
    <name evidence="1" type="ORF">F511_34497</name>
</gene>
<evidence type="ECO:0000313" key="1">
    <source>
        <dbReference type="EMBL" id="KZV14924.1"/>
    </source>
</evidence>
<dbReference type="Proteomes" id="UP000250235">
    <property type="component" value="Unassembled WGS sequence"/>
</dbReference>
<reference evidence="1 2" key="1">
    <citation type="journal article" date="2015" name="Proc. Natl. Acad. Sci. U.S.A.">
        <title>The resurrection genome of Boea hygrometrica: A blueprint for survival of dehydration.</title>
        <authorList>
            <person name="Xiao L."/>
            <person name="Yang G."/>
            <person name="Zhang L."/>
            <person name="Yang X."/>
            <person name="Zhao S."/>
            <person name="Ji Z."/>
            <person name="Zhou Q."/>
            <person name="Hu M."/>
            <person name="Wang Y."/>
            <person name="Chen M."/>
            <person name="Xu Y."/>
            <person name="Jin H."/>
            <person name="Xiao X."/>
            <person name="Hu G."/>
            <person name="Bao F."/>
            <person name="Hu Y."/>
            <person name="Wan P."/>
            <person name="Li L."/>
            <person name="Deng X."/>
            <person name="Kuang T."/>
            <person name="Xiang C."/>
            <person name="Zhu J.K."/>
            <person name="Oliver M.J."/>
            <person name="He Y."/>
        </authorList>
    </citation>
    <scope>NUCLEOTIDE SEQUENCE [LARGE SCALE GENOMIC DNA]</scope>
    <source>
        <strain evidence="2">cv. XS01</strain>
    </source>
</reference>
<sequence>MDVLRIIFLGAYLFINHKITTTAISDQLDLLTAFNPGKAAQFCAFKSILTCSAFVRHSTLAYDSAYEPYSAFAAPKLGTARDIHSGTTRSNRPDHALASLHALNNSSQSWNHKQLLSCLTTTNNSDLS</sequence>
<dbReference type="EMBL" id="KV020159">
    <property type="protein sequence ID" value="KZV14924.1"/>
    <property type="molecule type" value="Genomic_DNA"/>
</dbReference>
<organism evidence="1 2">
    <name type="scientific">Dorcoceras hygrometricum</name>
    <dbReference type="NCBI Taxonomy" id="472368"/>
    <lineage>
        <taxon>Eukaryota</taxon>
        <taxon>Viridiplantae</taxon>
        <taxon>Streptophyta</taxon>
        <taxon>Embryophyta</taxon>
        <taxon>Tracheophyta</taxon>
        <taxon>Spermatophyta</taxon>
        <taxon>Magnoliopsida</taxon>
        <taxon>eudicotyledons</taxon>
        <taxon>Gunneridae</taxon>
        <taxon>Pentapetalae</taxon>
        <taxon>asterids</taxon>
        <taxon>lamiids</taxon>
        <taxon>Lamiales</taxon>
        <taxon>Gesneriaceae</taxon>
        <taxon>Didymocarpoideae</taxon>
        <taxon>Trichosporeae</taxon>
        <taxon>Loxocarpinae</taxon>
        <taxon>Dorcoceras</taxon>
    </lineage>
</organism>
<keyword evidence="2" id="KW-1185">Reference proteome</keyword>